<dbReference type="PaxDb" id="2850-Phatr33580"/>
<feature type="transmembrane region" description="Helical" evidence="1">
    <location>
        <begin position="43"/>
        <end position="65"/>
    </location>
</feature>
<dbReference type="eggNOG" id="ENOG502SFAB">
    <property type="taxonomic scope" value="Eukaryota"/>
</dbReference>
<reference evidence="2 3" key="1">
    <citation type="journal article" date="2008" name="Nature">
        <title>The Phaeodactylum genome reveals the evolutionary history of diatom genomes.</title>
        <authorList>
            <person name="Bowler C."/>
            <person name="Allen A.E."/>
            <person name="Badger J.H."/>
            <person name="Grimwood J."/>
            <person name="Jabbari K."/>
            <person name="Kuo A."/>
            <person name="Maheswari U."/>
            <person name="Martens C."/>
            <person name="Maumus F."/>
            <person name="Otillar R.P."/>
            <person name="Rayko E."/>
            <person name="Salamov A."/>
            <person name="Vandepoele K."/>
            <person name="Beszteri B."/>
            <person name="Gruber A."/>
            <person name="Heijde M."/>
            <person name="Katinka M."/>
            <person name="Mock T."/>
            <person name="Valentin K."/>
            <person name="Verret F."/>
            <person name="Berges J.A."/>
            <person name="Brownlee C."/>
            <person name="Cadoret J.P."/>
            <person name="Chiovitti A."/>
            <person name="Choi C.J."/>
            <person name="Coesel S."/>
            <person name="De Martino A."/>
            <person name="Detter J.C."/>
            <person name="Durkin C."/>
            <person name="Falciatore A."/>
            <person name="Fournet J."/>
            <person name="Haruta M."/>
            <person name="Huysman M.J."/>
            <person name="Jenkins B.D."/>
            <person name="Jiroutova K."/>
            <person name="Jorgensen R.E."/>
            <person name="Joubert Y."/>
            <person name="Kaplan A."/>
            <person name="Kroger N."/>
            <person name="Kroth P.G."/>
            <person name="La Roche J."/>
            <person name="Lindquist E."/>
            <person name="Lommer M."/>
            <person name="Martin-Jezequel V."/>
            <person name="Lopez P.J."/>
            <person name="Lucas S."/>
            <person name="Mangogna M."/>
            <person name="McGinnis K."/>
            <person name="Medlin L.K."/>
            <person name="Montsant A."/>
            <person name="Oudot-Le Secq M.P."/>
            <person name="Napoli C."/>
            <person name="Obornik M."/>
            <person name="Parker M.S."/>
            <person name="Petit J.L."/>
            <person name="Porcel B.M."/>
            <person name="Poulsen N."/>
            <person name="Robison M."/>
            <person name="Rychlewski L."/>
            <person name="Rynearson T.A."/>
            <person name="Schmutz J."/>
            <person name="Shapiro H."/>
            <person name="Siaut M."/>
            <person name="Stanley M."/>
            <person name="Sussman M.R."/>
            <person name="Taylor A.R."/>
            <person name="Vardi A."/>
            <person name="von Dassow P."/>
            <person name="Vyverman W."/>
            <person name="Willis A."/>
            <person name="Wyrwicz L.S."/>
            <person name="Rokhsar D.S."/>
            <person name="Weissenbach J."/>
            <person name="Armbrust E.V."/>
            <person name="Green B.R."/>
            <person name="Van de Peer Y."/>
            <person name="Grigoriev I.V."/>
        </authorList>
    </citation>
    <scope>NUCLEOTIDE SEQUENCE [LARGE SCALE GENOMIC DNA]</scope>
    <source>
        <strain evidence="2 3">CCAP 1055/1</strain>
    </source>
</reference>
<dbReference type="KEGG" id="pti:PHATR_33580"/>
<feature type="transmembrane region" description="Helical" evidence="1">
    <location>
        <begin position="71"/>
        <end position="92"/>
    </location>
</feature>
<evidence type="ECO:0000313" key="2">
    <source>
        <dbReference type="EMBL" id="ACI65693.1"/>
    </source>
</evidence>
<sequence>MISEVFNTILLTYLVTEYLAATNTNERRYDSNWQLRLVQPRTILAAVVVVFLNIFDRVSGFALFINDTVTGFFHMPKVLFVAWAYVLVLYVDCRRISPELDFTREFMPKVGRAFLYVLPVYPISAVLISFGFLIVITICDALHLPEDWLQWPIYYGTLYGPFSLVYWKVKKTVTEDRATLPSLAGHGRSLGD</sequence>
<dbReference type="GeneID" id="7203924"/>
<dbReference type="InParanoid" id="B5Y5P3"/>
<organism evidence="2 3">
    <name type="scientific">Phaeodactylum tricornutum (strain CCAP 1055/1)</name>
    <dbReference type="NCBI Taxonomy" id="556484"/>
    <lineage>
        <taxon>Eukaryota</taxon>
        <taxon>Sar</taxon>
        <taxon>Stramenopiles</taxon>
        <taxon>Ochrophyta</taxon>
        <taxon>Bacillariophyta</taxon>
        <taxon>Bacillariophyceae</taxon>
        <taxon>Bacillariophycidae</taxon>
        <taxon>Naviculales</taxon>
        <taxon>Phaeodactylaceae</taxon>
        <taxon>Phaeodactylum</taxon>
    </lineage>
</organism>
<dbReference type="RefSeq" id="XP_002186223.1">
    <property type="nucleotide sequence ID" value="XM_002186187.1"/>
</dbReference>
<keyword evidence="1" id="KW-0812">Transmembrane</keyword>
<keyword evidence="1" id="KW-1133">Transmembrane helix</keyword>
<name>B5Y5P3_PHATC</name>
<keyword evidence="1" id="KW-0472">Membrane</keyword>
<protein>
    <submittedName>
        <fullName evidence="2">Uncharacterized protein</fullName>
    </submittedName>
</protein>
<feature type="transmembrane region" description="Helical" evidence="1">
    <location>
        <begin position="113"/>
        <end position="136"/>
    </location>
</feature>
<dbReference type="Proteomes" id="UP000000759">
    <property type="component" value="Chromosome 3"/>
</dbReference>
<keyword evidence="3" id="KW-1185">Reference proteome</keyword>
<gene>
    <name evidence="2" type="ORF">PHATR_33580</name>
</gene>
<dbReference type="EMBL" id="CP001142">
    <property type="protein sequence ID" value="ACI65693.1"/>
    <property type="molecule type" value="Genomic_DNA"/>
</dbReference>
<accession>B5Y5P3</accession>
<dbReference type="HOGENOM" id="CLU_1520589_0_0_1"/>
<proteinExistence type="predicted"/>
<reference evidence="3" key="2">
    <citation type="submission" date="2008-08" db="EMBL/GenBank/DDBJ databases">
        <authorList>
            <consortium name="Diatom Consortium"/>
            <person name="Grigoriev I."/>
            <person name="Grimwood J."/>
            <person name="Kuo A."/>
            <person name="Otillar R.P."/>
            <person name="Salamov A."/>
            <person name="Detter J.C."/>
            <person name="Lindquist E."/>
            <person name="Shapiro H."/>
            <person name="Lucas S."/>
            <person name="Glavina del Rio T."/>
            <person name="Pitluck S."/>
            <person name="Rokhsar D."/>
            <person name="Bowler C."/>
        </authorList>
    </citation>
    <scope>GENOME REANNOTATION</scope>
    <source>
        <strain evidence="3">CCAP 1055/1</strain>
    </source>
</reference>
<feature type="transmembrane region" description="Helical" evidence="1">
    <location>
        <begin position="148"/>
        <end position="167"/>
    </location>
</feature>
<evidence type="ECO:0000313" key="3">
    <source>
        <dbReference type="Proteomes" id="UP000000759"/>
    </source>
</evidence>
<evidence type="ECO:0000256" key="1">
    <source>
        <dbReference type="SAM" id="Phobius"/>
    </source>
</evidence>
<dbReference type="AlphaFoldDB" id="B5Y5P3"/>
<dbReference type="OrthoDB" id="10443704at2759"/>